<dbReference type="InterPro" id="IPR025857">
    <property type="entry name" value="MacB_PCD"/>
</dbReference>
<evidence type="ECO:0000256" key="7">
    <source>
        <dbReference type="SAM" id="Phobius"/>
    </source>
</evidence>
<reference evidence="10 11" key="1">
    <citation type="submission" date="2016-10" db="EMBL/GenBank/DDBJ databases">
        <authorList>
            <person name="de Groot N.N."/>
        </authorList>
    </citation>
    <scope>NUCLEOTIDE SEQUENCE [LARGE SCALE GENOMIC DNA]</scope>
    <source>
        <strain evidence="10 11">DSM 19033</strain>
    </source>
</reference>
<sequence>MNGKYMPEQNNQSFQNSAPVSWLFKMAWRDSRKNRSRLFLFTSSIILGIAALVAVYSFRDNLQRDIDEQAKTLTGSDLTIDSRKPISKPVMAMLDTLGDARARQLDFASMLYFLKGQGSRLVQVKALEGNYPFYGALETTPVNAGKAFRNGRNALVDRTVMLQFKAKPGDSIRVGALNFAIAGYLNNAPGQTGFSATISPIVYIPLKYLPATGLVQFGSRIHYSYFYQFNQPSAISPLIKKIRPALDKEGLDHETVESKKRNTGRSFQDLSRFLALAGFVALLLGCVGVGSAIHVYVNEKIAAISTLRCLGVKAWEAFFIYLIQITFIGLAGAIAGAVLGSGIQFLLPLVLKDFLPVEFTVQVSWLAILQGVVTGLVISVLFALPSLLALRLVSPLNAIRLSFEPAQAEREPLKWLVYLVIFLFITGFSYLQMNSWMQALIFSGSILGAIAIFYGLSLLLLWMVRKTLPAGLGYTWRQGFSNLYRPNNQTLMLIVAIGLSTALIATLYFVQGILISKVTLSTGKSQPNMVLFDIQSSQDKAVSSLTKQYHLPLMNHVAVITMRLEEINGKNAAELAQADSLKGRPKIDENERRESSSRAFKSELRATFQDKLTAAETITSGKWTGKVNSPSDIIYVSLEEGYAERINVKVGDKMLFNVQGMIIPTVVGSLRKVNWGRIQTNFRIVFPLGVLEEAPQFHVIMTRVPDNRTSASFQAQVVQNYPNISVIDLGLVLQVLDELLGQISFVIRFMASFSMVTGWIVLVSAVRSSKNQRLREVVLLRTIGAKGRQILSITAIEYLFLGLFSAAAGMIIAVAGSWALAVYSFEAVFLMPVIPVLLIFVSVTLIVVFTGMLSSTSVLRRSPLEVLRKDT</sequence>
<dbReference type="Proteomes" id="UP000198850">
    <property type="component" value="Unassembled WGS sequence"/>
</dbReference>
<evidence type="ECO:0000256" key="1">
    <source>
        <dbReference type="ARBA" id="ARBA00004651"/>
    </source>
</evidence>
<dbReference type="PANTHER" id="PTHR30287">
    <property type="entry name" value="MEMBRANE COMPONENT OF PREDICTED ABC SUPERFAMILY METABOLITE UPTAKE TRANSPORTER"/>
    <property type="match status" value="1"/>
</dbReference>
<dbReference type="Pfam" id="PF12704">
    <property type="entry name" value="MacB_PCD"/>
    <property type="match status" value="1"/>
</dbReference>
<keyword evidence="2" id="KW-1003">Cell membrane</keyword>
<keyword evidence="4 7" id="KW-1133">Transmembrane helix</keyword>
<feature type="transmembrane region" description="Helical" evidence="7">
    <location>
        <begin position="318"/>
        <end position="347"/>
    </location>
</feature>
<feature type="transmembrane region" description="Helical" evidence="7">
    <location>
        <begin position="829"/>
        <end position="853"/>
    </location>
</feature>
<comment type="subcellular location">
    <subcellularLocation>
        <location evidence="1">Cell membrane</location>
        <topology evidence="1">Multi-pass membrane protein</topology>
    </subcellularLocation>
</comment>
<evidence type="ECO:0000259" key="9">
    <source>
        <dbReference type="Pfam" id="PF12704"/>
    </source>
</evidence>
<feature type="domain" description="MacB-like periplasmic core" evidence="9">
    <location>
        <begin position="39"/>
        <end position="213"/>
    </location>
</feature>
<dbReference type="EMBL" id="FNRA01000003">
    <property type="protein sequence ID" value="SEA42139.1"/>
    <property type="molecule type" value="Genomic_DNA"/>
</dbReference>
<keyword evidence="5 7" id="KW-0472">Membrane</keyword>
<evidence type="ECO:0000256" key="6">
    <source>
        <dbReference type="SAM" id="MobiDB-lite"/>
    </source>
</evidence>
<protein>
    <submittedName>
        <fullName evidence="10">Putative ABC transport system permease protein</fullName>
    </submittedName>
</protein>
<proteinExistence type="predicted"/>
<dbReference type="GO" id="GO:0005886">
    <property type="term" value="C:plasma membrane"/>
    <property type="evidence" value="ECO:0007669"/>
    <property type="project" value="UniProtKB-SubCell"/>
</dbReference>
<feature type="transmembrane region" description="Helical" evidence="7">
    <location>
        <begin position="439"/>
        <end position="462"/>
    </location>
</feature>
<organism evidence="10 11">
    <name type="scientific">Pedobacter hartonius</name>
    <dbReference type="NCBI Taxonomy" id="425514"/>
    <lineage>
        <taxon>Bacteria</taxon>
        <taxon>Pseudomonadati</taxon>
        <taxon>Bacteroidota</taxon>
        <taxon>Sphingobacteriia</taxon>
        <taxon>Sphingobacteriales</taxon>
        <taxon>Sphingobacteriaceae</taxon>
        <taxon>Pedobacter</taxon>
    </lineage>
</organism>
<evidence type="ECO:0000256" key="5">
    <source>
        <dbReference type="ARBA" id="ARBA00023136"/>
    </source>
</evidence>
<dbReference type="STRING" id="425514.SAMN05443550_103179"/>
<feature type="transmembrane region" description="Helical" evidence="7">
    <location>
        <begin position="367"/>
        <end position="394"/>
    </location>
</feature>
<evidence type="ECO:0000313" key="10">
    <source>
        <dbReference type="EMBL" id="SEA42139.1"/>
    </source>
</evidence>
<dbReference type="InterPro" id="IPR003838">
    <property type="entry name" value="ABC3_permease_C"/>
</dbReference>
<name>A0A1H4B217_9SPHI</name>
<dbReference type="InterPro" id="IPR038766">
    <property type="entry name" value="Membrane_comp_ABC_pdt"/>
</dbReference>
<feature type="domain" description="ABC3 transporter permease C-terminal" evidence="8">
    <location>
        <begin position="276"/>
        <end position="391"/>
    </location>
</feature>
<feature type="transmembrane region" description="Helical" evidence="7">
    <location>
        <begin position="38"/>
        <end position="58"/>
    </location>
</feature>
<dbReference type="Pfam" id="PF02687">
    <property type="entry name" value="FtsX"/>
    <property type="match status" value="2"/>
</dbReference>
<evidence type="ECO:0000256" key="2">
    <source>
        <dbReference type="ARBA" id="ARBA00022475"/>
    </source>
</evidence>
<gene>
    <name evidence="10" type="ORF">SAMN05443550_103179</name>
</gene>
<feature type="transmembrane region" description="Helical" evidence="7">
    <location>
        <begin position="415"/>
        <end position="433"/>
    </location>
</feature>
<feature type="compositionally biased region" description="Basic and acidic residues" evidence="6">
    <location>
        <begin position="581"/>
        <end position="600"/>
    </location>
</feature>
<dbReference type="AlphaFoldDB" id="A0A1H4B217"/>
<evidence type="ECO:0000259" key="8">
    <source>
        <dbReference type="Pfam" id="PF02687"/>
    </source>
</evidence>
<keyword evidence="3 7" id="KW-0812">Transmembrane</keyword>
<feature type="transmembrane region" description="Helical" evidence="7">
    <location>
        <begin position="491"/>
        <end position="510"/>
    </location>
</feature>
<dbReference type="PANTHER" id="PTHR30287:SF1">
    <property type="entry name" value="INNER MEMBRANE PROTEIN"/>
    <property type="match status" value="1"/>
</dbReference>
<accession>A0A1H4B217</accession>
<feature type="transmembrane region" description="Helical" evidence="7">
    <location>
        <begin position="273"/>
        <end position="297"/>
    </location>
</feature>
<feature type="transmembrane region" description="Helical" evidence="7">
    <location>
        <begin position="798"/>
        <end position="823"/>
    </location>
</feature>
<keyword evidence="11" id="KW-1185">Reference proteome</keyword>
<feature type="domain" description="ABC3 transporter permease C-terminal" evidence="8">
    <location>
        <begin position="749"/>
        <end position="863"/>
    </location>
</feature>
<evidence type="ECO:0000313" key="11">
    <source>
        <dbReference type="Proteomes" id="UP000198850"/>
    </source>
</evidence>
<evidence type="ECO:0000256" key="4">
    <source>
        <dbReference type="ARBA" id="ARBA00022989"/>
    </source>
</evidence>
<feature type="region of interest" description="Disordered" evidence="6">
    <location>
        <begin position="578"/>
        <end position="600"/>
    </location>
</feature>
<evidence type="ECO:0000256" key="3">
    <source>
        <dbReference type="ARBA" id="ARBA00022692"/>
    </source>
</evidence>
<feature type="transmembrane region" description="Helical" evidence="7">
    <location>
        <begin position="745"/>
        <end position="766"/>
    </location>
</feature>